<protein>
    <submittedName>
        <fullName evidence="2">Uncharacterized protein</fullName>
    </submittedName>
</protein>
<reference evidence="2" key="1">
    <citation type="submission" date="2023-06" db="EMBL/GenBank/DDBJ databases">
        <title>Survivors Of The Sea: Transcriptome response of Skeletonema marinoi to long-term dormancy.</title>
        <authorList>
            <person name="Pinder M.I.M."/>
            <person name="Kourtchenko O."/>
            <person name="Robertson E.K."/>
            <person name="Larsson T."/>
            <person name="Maumus F."/>
            <person name="Osuna-Cruz C.M."/>
            <person name="Vancaester E."/>
            <person name="Stenow R."/>
            <person name="Vandepoele K."/>
            <person name="Ploug H."/>
            <person name="Bruchert V."/>
            <person name="Godhe A."/>
            <person name="Topel M."/>
        </authorList>
    </citation>
    <scope>NUCLEOTIDE SEQUENCE</scope>
    <source>
        <strain evidence="2">R05AC</strain>
    </source>
</reference>
<accession>A0AAD9DKE1</accession>
<organism evidence="2 3">
    <name type="scientific">Skeletonema marinoi</name>
    <dbReference type="NCBI Taxonomy" id="267567"/>
    <lineage>
        <taxon>Eukaryota</taxon>
        <taxon>Sar</taxon>
        <taxon>Stramenopiles</taxon>
        <taxon>Ochrophyta</taxon>
        <taxon>Bacillariophyta</taxon>
        <taxon>Coscinodiscophyceae</taxon>
        <taxon>Thalassiosirophycidae</taxon>
        <taxon>Thalassiosirales</taxon>
        <taxon>Skeletonemataceae</taxon>
        <taxon>Skeletonema</taxon>
        <taxon>Skeletonema marinoi-dohrnii complex</taxon>
    </lineage>
</organism>
<proteinExistence type="predicted"/>
<evidence type="ECO:0000256" key="1">
    <source>
        <dbReference type="SAM" id="MobiDB-lite"/>
    </source>
</evidence>
<dbReference type="Proteomes" id="UP001224775">
    <property type="component" value="Unassembled WGS sequence"/>
</dbReference>
<name>A0AAD9DKE1_9STRA</name>
<evidence type="ECO:0000313" key="3">
    <source>
        <dbReference type="Proteomes" id="UP001224775"/>
    </source>
</evidence>
<comment type="caution">
    <text evidence="2">The sequence shown here is derived from an EMBL/GenBank/DDBJ whole genome shotgun (WGS) entry which is preliminary data.</text>
</comment>
<dbReference type="AlphaFoldDB" id="A0AAD9DKE1"/>
<feature type="compositionally biased region" description="Basic residues" evidence="1">
    <location>
        <begin position="123"/>
        <end position="135"/>
    </location>
</feature>
<feature type="region of interest" description="Disordered" evidence="1">
    <location>
        <begin position="178"/>
        <end position="239"/>
    </location>
</feature>
<gene>
    <name evidence="2" type="ORF">QTG54_000949</name>
</gene>
<feature type="region of interest" description="Disordered" evidence="1">
    <location>
        <begin position="1"/>
        <end position="164"/>
    </location>
</feature>
<feature type="compositionally biased region" description="Low complexity" evidence="1">
    <location>
        <begin position="198"/>
        <end position="217"/>
    </location>
</feature>
<evidence type="ECO:0000313" key="2">
    <source>
        <dbReference type="EMBL" id="KAK1749010.1"/>
    </source>
</evidence>
<sequence length="279" mass="30974">MGGEAAKERRRLKRLEAAAQQKNDTAESAPAEVKKTDAKGKGQGNIAQVRLQRKIARKAQGTFKPLEGQAPPPIRKRKPESSNRTPVKKFKGGDNHASSKKSNVRKNNFEAKKSNVGKDAAAKKTKPKKPKHLKRKMEQLTKAISGGVSGEGEESTVSQLEQQMQKLAKQMEEFKKIRDKVTKNDTNQAAAERDQSEKISSTMESTEISTEETAPPATDDEAKQSKKTPKKDDKRRCIGRKPVTDFEVNKCYSGKVQYIKPRLGASLTLDCRRSVECRG</sequence>
<keyword evidence="3" id="KW-1185">Reference proteome</keyword>
<feature type="compositionally biased region" description="Basic and acidic residues" evidence="1">
    <location>
        <begin position="220"/>
        <end position="239"/>
    </location>
</feature>
<dbReference type="EMBL" id="JATAAI010000001">
    <property type="protein sequence ID" value="KAK1749010.1"/>
    <property type="molecule type" value="Genomic_DNA"/>
</dbReference>